<evidence type="ECO:0000313" key="2">
    <source>
        <dbReference type="Proteomes" id="UP000252415"/>
    </source>
</evidence>
<dbReference type="Proteomes" id="UP000252415">
    <property type="component" value="Unassembled WGS sequence"/>
</dbReference>
<accession>A0A368W7V4</accession>
<reference evidence="1 2" key="1">
    <citation type="submission" date="2018-07" db="EMBL/GenBank/DDBJ databases">
        <title>Genomic Encyclopedia of Type Strains, Phase III (KMG-III): the genomes of soil and plant-associated and newly described type strains.</title>
        <authorList>
            <person name="Whitman W."/>
        </authorList>
    </citation>
    <scope>NUCLEOTIDE SEQUENCE [LARGE SCALE GENOMIC DNA]</scope>
    <source>
        <strain evidence="1 2">CECT 7506</strain>
    </source>
</reference>
<evidence type="ECO:0000313" key="1">
    <source>
        <dbReference type="EMBL" id="RCW49345.1"/>
    </source>
</evidence>
<proteinExistence type="predicted"/>
<keyword evidence="2" id="KW-1185">Reference proteome</keyword>
<comment type="caution">
    <text evidence="1">The sequence shown here is derived from an EMBL/GenBank/DDBJ whole genome shotgun (WGS) entry which is preliminary data.</text>
</comment>
<dbReference type="AlphaFoldDB" id="A0A368W7V4"/>
<protein>
    <submittedName>
        <fullName evidence="1">Uncharacterized protein</fullName>
    </submittedName>
</protein>
<organism evidence="1 2">
    <name type="scientific">Paenibacillus prosopidis</name>
    <dbReference type="NCBI Taxonomy" id="630520"/>
    <lineage>
        <taxon>Bacteria</taxon>
        <taxon>Bacillati</taxon>
        <taxon>Bacillota</taxon>
        <taxon>Bacilli</taxon>
        <taxon>Bacillales</taxon>
        <taxon>Paenibacillaceae</taxon>
        <taxon>Paenibacillus</taxon>
    </lineage>
</organism>
<sequence length="51" mass="5920">MTTVRAVIQDPYFEQPAWLQNVEYRECVYLSKFSTPADAVLFLTLLCGYNN</sequence>
<dbReference type="EMBL" id="QPJD01000004">
    <property type="protein sequence ID" value="RCW49345.1"/>
    <property type="molecule type" value="Genomic_DNA"/>
</dbReference>
<name>A0A368W7V4_9BACL</name>
<feature type="non-terminal residue" evidence="1">
    <location>
        <position position="51"/>
    </location>
</feature>
<gene>
    <name evidence="1" type="ORF">DFP97_1041</name>
</gene>